<dbReference type="Gene3D" id="3.40.50.1220">
    <property type="entry name" value="TPP-binding domain"/>
    <property type="match status" value="1"/>
</dbReference>
<proteinExistence type="predicted"/>
<organism evidence="1 2">
    <name type="scientific">Rhodococcus tukisamuensis</name>
    <dbReference type="NCBI Taxonomy" id="168276"/>
    <lineage>
        <taxon>Bacteria</taxon>
        <taxon>Bacillati</taxon>
        <taxon>Actinomycetota</taxon>
        <taxon>Actinomycetes</taxon>
        <taxon>Mycobacteriales</taxon>
        <taxon>Nocardiaceae</taxon>
        <taxon>Rhodococcus</taxon>
    </lineage>
</organism>
<evidence type="ECO:0000313" key="2">
    <source>
        <dbReference type="Proteomes" id="UP000199417"/>
    </source>
</evidence>
<dbReference type="AlphaFoldDB" id="A0A1G7DTM7"/>
<dbReference type="EMBL" id="FNAB01000020">
    <property type="protein sequence ID" value="SDE54496.1"/>
    <property type="molecule type" value="Genomic_DNA"/>
</dbReference>
<name>A0A1G7DTM7_9NOCA</name>
<reference evidence="1 2" key="1">
    <citation type="submission" date="2016-10" db="EMBL/GenBank/DDBJ databases">
        <authorList>
            <person name="de Groot N.N."/>
        </authorList>
    </citation>
    <scope>NUCLEOTIDE SEQUENCE [LARGE SCALE GENOMIC DNA]</scope>
    <source>
        <strain evidence="1 2">JCM 11308</strain>
    </source>
</reference>
<dbReference type="Proteomes" id="UP000199417">
    <property type="component" value="Unassembled WGS sequence"/>
</dbReference>
<accession>A0A1G7DTM7</accession>
<sequence length="29" mass="3204">PLFFADTTSMLFGDAKKMVAEVTEELKAL</sequence>
<keyword evidence="2" id="KW-1185">Reference proteome</keyword>
<evidence type="ECO:0000313" key="1">
    <source>
        <dbReference type="EMBL" id="SDE54496.1"/>
    </source>
</evidence>
<dbReference type="RefSeq" id="WP_139191315.1">
    <property type="nucleotide sequence ID" value="NZ_FNAB01000020.1"/>
</dbReference>
<gene>
    <name evidence="1" type="ORF">SAMN05444580_12071</name>
</gene>
<protein>
    <submittedName>
        <fullName evidence="1">NAD(P) transhydrogenase subunit beta</fullName>
    </submittedName>
</protein>
<feature type="non-terminal residue" evidence="1">
    <location>
        <position position="1"/>
    </location>
</feature>